<keyword evidence="5 7" id="KW-1133">Transmembrane helix</keyword>
<evidence type="ECO:0000256" key="4">
    <source>
        <dbReference type="ARBA" id="ARBA00022692"/>
    </source>
</evidence>
<dbReference type="PANTHER" id="PTHR43738">
    <property type="entry name" value="ABC TRANSPORTER, MEMBRANE PROTEIN"/>
    <property type="match status" value="1"/>
</dbReference>
<dbReference type="eggNOG" id="COG0577">
    <property type="taxonomic scope" value="Bacteria"/>
</dbReference>
<proteinExistence type="predicted"/>
<dbReference type="STRING" id="65393.PCC7424_2146"/>
<evidence type="ECO:0008006" key="12">
    <source>
        <dbReference type="Google" id="ProtNLM"/>
    </source>
</evidence>
<protein>
    <recommendedName>
        <fullName evidence="12">ABC3 transporter permease protein domain-containing protein</fullName>
    </recommendedName>
</protein>
<sequence length="392" mass="42624">MVSIARKNLFEDLPRFLIAQAGILFAVSLVTIQTGLLKGFTQSTTRLIDRSTADIWVTSEDITNFELTLPIPYERLTQAREVEGVAKAEAVILEGGLWRNSQDKISTVRVIGFDPKGELFSPGTITKGSLQAIEKPYTFIIDQSQLNSLGLENINDAGQIDSYKATLVGTTKDIQAIASSPFFLTSLESAKAYSYARPDFEAEPTTPATNPLNNRDNITYVLIKVEPGQNLQTLKQRLEEALPNIQAYTTSEMSQKTQNYWVRRTSIGFILGLGAIVGIVVGIVIVGQILYASVSDHLTEFGTLKAMGASDWVTYRIIIEQALWMAVLGYIPGMAVCLGLGAWTATTQGVVILITPAMAGGVFAVTVMMCIGSAIFAIQKVNRVDPAIVFKG</sequence>
<evidence type="ECO:0000256" key="7">
    <source>
        <dbReference type="SAM" id="Phobius"/>
    </source>
</evidence>
<dbReference type="InterPro" id="IPR051125">
    <property type="entry name" value="ABC-4/HrtB_transporter"/>
</dbReference>
<feature type="transmembrane region" description="Helical" evidence="7">
    <location>
        <begin position="16"/>
        <end position="37"/>
    </location>
</feature>
<gene>
    <name evidence="10" type="ordered locus">PCC7424_2146</name>
</gene>
<dbReference type="Proteomes" id="UP000002384">
    <property type="component" value="Chromosome"/>
</dbReference>
<dbReference type="PIRSF" id="PIRSF031773">
    <property type="entry name" value="DevC"/>
    <property type="match status" value="1"/>
</dbReference>
<dbReference type="GO" id="GO:0005886">
    <property type="term" value="C:plasma membrane"/>
    <property type="evidence" value="ECO:0007669"/>
    <property type="project" value="UniProtKB-SubCell"/>
</dbReference>
<feature type="transmembrane region" description="Helical" evidence="7">
    <location>
        <begin position="350"/>
        <end position="378"/>
    </location>
</feature>
<dbReference type="RefSeq" id="WP_015954179.1">
    <property type="nucleotide sequence ID" value="NC_011729.1"/>
</dbReference>
<feature type="domain" description="MacB-like periplasmic core" evidence="9">
    <location>
        <begin position="18"/>
        <end position="240"/>
    </location>
</feature>
<dbReference type="EMBL" id="CP001291">
    <property type="protein sequence ID" value="ACK70573.1"/>
    <property type="molecule type" value="Genomic_DNA"/>
</dbReference>
<feature type="transmembrane region" description="Helical" evidence="7">
    <location>
        <begin position="267"/>
        <end position="291"/>
    </location>
</feature>
<dbReference type="InterPro" id="IPR003838">
    <property type="entry name" value="ABC3_permease_C"/>
</dbReference>
<evidence type="ECO:0000256" key="1">
    <source>
        <dbReference type="ARBA" id="ARBA00004651"/>
    </source>
</evidence>
<dbReference type="Pfam" id="PF12704">
    <property type="entry name" value="MacB_PCD"/>
    <property type="match status" value="1"/>
</dbReference>
<dbReference type="OrthoDB" id="180999at2"/>
<dbReference type="InterPro" id="IPR005891">
    <property type="entry name" value="DevC"/>
</dbReference>
<dbReference type="Pfam" id="PF02687">
    <property type="entry name" value="FtsX"/>
    <property type="match status" value="1"/>
</dbReference>
<dbReference type="KEGG" id="cyc:PCC7424_2146"/>
<evidence type="ECO:0000259" key="8">
    <source>
        <dbReference type="Pfam" id="PF02687"/>
    </source>
</evidence>
<feature type="domain" description="ABC3 transporter permease C-terminal" evidence="8">
    <location>
        <begin position="275"/>
        <end position="385"/>
    </location>
</feature>
<keyword evidence="2" id="KW-0813">Transport</keyword>
<evidence type="ECO:0000313" key="10">
    <source>
        <dbReference type="EMBL" id="ACK70573.1"/>
    </source>
</evidence>
<evidence type="ECO:0000256" key="2">
    <source>
        <dbReference type="ARBA" id="ARBA00022448"/>
    </source>
</evidence>
<name>B7KGA2_GLOC7</name>
<keyword evidence="3" id="KW-1003">Cell membrane</keyword>
<keyword evidence="11" id="KW-1185">Reference proteome</keyword>
<dbReference type="PANTHER" id="PTHR43738:SF1">
    <property type="entry name" value="HEMIN TRANSPORT SYSTEM PERMEASE PROTEIN HRTB-RELATED"/>
    <property type="match status" value="1"/>
</dbReference>
<reference evidence="11" key="1">
    <citation type="journal article" date="2011" name="MBio">
        <title>Novel metabolic attributes of the genus Cyanothece, comprising a group of unicellular nitrogen-fixing Cyanobacteria.</title>
        <authorList>
            <person name="Bandyopadhyay A."/>
            <person name="Elvitigala T."/>
            <person name="Welsh E."/>
            <person name="Stockel J."/>
            <person name="Liberton M."/>
            <person name="Min H."/>
            <person name="Sherman L.A."/>
            <person name="Pakrasi H.B."/>
        </authorList>
    </citation>
    <scope>NUCLEOTIDE SEQUENCE [LARGE SCALE GENOMIC DNA]</scope>
    <source>
        <strain evidence="11">PCC 7424</strain>
    </source>
</reference>
<evidence type="ECO:0000256" key="5">
    <source>
        <dbReference type="ARBA" id="ARBA00022989"/>
    </source>
</evidence>
<dbReference type="AlphaFoldDB" id="B7KGA2"/>
<keyword evidence="4 7" id="KW-0812">Transmembrane</keyword>
<comment type="subcellular location">
    <subcellularLocation>
        <location evidence="1">Cell membrane</location>
        <topology evidence="1">Multi-pass membrane protein</topology>
    </subcellularLocation>
</comment>
<evidence type="ECO:0000256" key="3">
    <source>
        <dbReference type="ARBA" id="ARBA00022475"/>
    </source>
</evidence>
<accession>B7KGA2</accession>
<evidence type="ECO:0000313" key="11">
    <source>
        <dbReference type="Proteomes" id="UP000002384"/>
    </source>
</evidence>
<keyword evidence="6 7" id="KW-0472">Membrane</keyword>
<dbReference type="InterPro" id="IPR025857">
    <property type="entry name" value="MacB_PCD"/>
</dbReference>
<evidence type="ECO:0000256" key="6">
    <source>
        <dbReference type="ARBA" id="ARBA00023136"/>
    </source>
</evidence>
<dbReference type="HOGENOM" id="CLU_000604_8_9_3"/>
<evidence type="ECO:0000259" key="9">
    <source>
        <dbReference type="Pfam" id="PF12704"/>
    </source>
</evidence>
<feature type="transmembrane region" description="Helical" evidence="7">
    <location>
        <begin position="322"/>
        <end position="343"/>
    </location>
</feature>
<organism evidence="10 11">
    <name type="scientific">Gloeothece citriformis (strain PCC 7424)</name>
    <name type="common">Cyanothece sp. (strain PCC 7424)</name>
    <dbReference type="NCBI Taxonomy" id="65393"/>
    <lineage>
        <taxon>Bacteria</taxon>
        <taxon>Bacillati</taxon>
        <taxon>Cyanobacteriota</taxon>
        <taxon>Cyanophyceae</taxon>
        <taxon>Oscillatoriophycideae</taxon>
        <taxon>Chroococcales</taxon>
        <taxon>Aphanothecaceae</taxon>
        <taxon>Gloeothece</taxon>
        <taxon>Gloeothece citriformis</taxon>
    </lineage>
</organism>